<dbReference type="Gramene" id="ERM96748">
    <property type="protein sequence ID" value="ERM96748"/>
    <property type="gene ID" value="AMTR_s04861p00006030"/>
</dbReference>
<evidence type="ECO:0000313" key="1">
    <source>
        <dbReference type="EMBL" id="ERM96748.1"/>
    </source>
</evidence>
<keyword evidence="2" id="KW-1185">Reference proteome</keyword>
<gene>
    <name evidence="1" type="ORF">AMTR_s04861p00006030</name>
</gene>
<dbReference type="EMBL" id="KI397073">
    <property type="protein sequence ID" value="ERM96748.1"/>
    <property type="molecule type" value="Genomic_DNA"/>
</dbReference>
<name>U5CKQ7_AMBTC</name>
<reference evidence="2" key="1">
    <citation type="journal article" date="2013" name="Science">
        <title>The Amborella genome and the evolution of flowering plants.</title>
        <authorList>
            <consortium name="Amborella Genome Project"/>
        </authorList>
    </citation>
    <scope>NUCLEOTIDE SEQUENCE [LARGE SCALE GENOMIC DNA]</scope>
</reference>
<proteinExistence type="predicted"/>
<organism evidence="1 2">
    <name type="scientific">Amborella trichopoda</name>
    <dbReference type="NCBI Taxonomy" id="13333"/>
    <lineage>
        <taxon>Eukaryota</taxon>
        <taxon>Viridiplantae</taxon>
        <taxon>Streptophyta</taxon>
        <taxon>Embryophyta</taxon>
        <taxon>Tracheophyta</taxon>
        <taxon>Spermatophyta</taxon>
        <taxon>Magnoliopsida</taxon>
        <taxon>Amborellales</taxon>
        <taxon>Amborellaceae</taxon>
        <taxon>Amborella</taxon>
    </lineage>
</organism>
<dbReference type="AlphaFoldDB" id="U5CKQ7"/>
<sequence>GVIRRLSSVIRRKSMVVSLSGTWLHIGNIQRSCRKGGLWWLVRLLIENQQEGLWGSLAVATCLLQSAA</sequence>
<evidence type="ECO:0000313" key="2">
    <source>
        <dbReference type="Proteomes" id="UP000017836"/>
    </source>
</evidence>
<feature type="non-terminal residue" evidence="1">
    <location>
        <position position="1"/>
    </location>
</feature>
<dbReference type="HOGENOM" id="CLU_2801466_0_0_1"/>
<feature type="non-terminal residue" evidence="1">
    <location>
        <position position="68"/>
    </location>
</feature>
<dbReference type="Proteomes" id="UP000017836">
    <property type="component" value="Unassembled WGS sequence"/>
</dbReference>
<protein>
    <submittedName>
        <fullName evidence="1">Uncharacterized protein</fullName>
    </submittedName>
</protein>
<accession>U5CKQ7</accession>